<dbReference type="Proteomes" id="UP000471435">
    <property type="component" value="Unassembled WGS sequence"/>
</dbReference>
<keyword evidence="3" id="KW-1185">Reference proteome</keyword>
<comment type="caution">
    <text evidence="2">The sequence shown here is derived from an EMBL/GenBank/DDBJ whole genome shotgun (WGS) entry which is preliminary data.</text>
</comment>
<dbReference type="EMBL" id="WTYP01000001">
    <property type="protein sequence ID" value="MXP47015.1"/>
    <property type="molecule type" value="Genomic_DNA"/>
</dbReference>
<dbReference type="AlphaFoldDB" id="A0A6I4UZW8"/>
<sequence length="144" mass="15470">MSKYSTRELVADKAIVREEIAISAPAVPEADRSFNLPTGLYVATAGSYFAFLGIMSVGFSTPGLILPIGIMVVLLTAFFGIATIFVRTDPAARAKIMRLGQLRSRGVMTHTGRLSMKDVAIQMLILPVLIVMWGLTVVTIAALV</sequence>
<keyword evidence="1" id="KW-1133">Transmembrane helix</keyword>
<reference evidence="2 3" key="1">
    <citation type="submission" date="2019-12" db="EMBL/GenBank/DDBJ databases">
        <title>Genomic-based taxomic classification of the family Erythrobacteraceae.</title>
        <authorList>
            <person name="Xu L."/>
        </authorList>
    </citation>
    <scope>NUCLEOTIDE SEQUENCE [LARGE SCALE GENOMIC DNA]</scope>
    <source>
        <strain evidence="2 3">SW-109</strain>
    </source>
</reference>
<dbReference type="RefSeq" id="WP_160730185.1">
    <property type="nucleotide sequence ID" value="NZ_WTYP01000001.1"/>
</dbReference>
<name>A0A6I4UZW8_9SPHN</name>
<gene>
    <name evidence="2" type="ORF">GRI43_06390</name>
</gene>
<organism evidence="2 3">
    <name type="scientific">Pontixanthobacter luteolus</name>
    <dbReference type="NCBI Taxonomy" id="295089"/>
    <lineage>
        <taxon>Bacteria</taxon>
        <taxon>Pseudomonadati</taxon>
        <taxon>Pseudomonadota</taxon>
        <taxon>Alphaproteobacteria</taxon>
        <taxon>Sphingomonadales</taxon>
        <taxon>Erythrobacteraceae</taxon>
        <taxon>Pontixanthobacter</taxon>
    </lineage>
</organism>
<feature type="transmembrane region" description="Helical" evidence="1">
    <location>
        <begin position="123"/>
        <end position="143"/>
    </location>
</feature>
<evidence type="ECO:0000313" key="3">
    <source>
        <dbReference type="Proteomes" id="UP000471435"/>
    </source>
</evidence>
<evidence type="ECO:0000256" key="1">
    <source>
        <dbReference type="SAM" id="Phobius"/>
    </source>
</evidence>
<accession>A0A6I4UZW8</accession>
<feature type="transmembrane region" description="Helical" evidence="1">
    <location>
        <begin position="40"/>
        <end position="59"/>
    </location>
</feature>
<keyword evidence="1" id="KW-0472">Membrane</keyword>
<dbReference type="OrthoDB" id="7391283at2"/>
<proteinExistence type="predicted"/>
<feature type="transmembrane region" description="Helical" evidence="1">
    <location>
        <begin position="65"/>
        <end position="86"/>
    </location>
</feature>
<keyword evidence="1" id="KW-0812">Transmembrane</keyword>
<evidence type="ECO:0000313" key="2">
    <source>
        <dbReference type="EMBL" id="MXP47015.1"/>
    </source>
</evidence>
<protein>
    <submittedName>
        <fullName evidence="2">Uncharacterized protein</fullName>
    </submittedName>
</protein>